<reference evidence="2" key="2">
    <citation type="submission" date="2020-05" db="UniProtKB">
        <authorList>
            <consortium name="EnsemblMetazoa"/>
        </authorList>
    </citation>
    <scope>IDENTIFICATION</scope>
    <source>
        <strain evidence="2">Epiroticus2</strain>
    </source>
</reference>
<sequence>MAEENKAEAAPAAAAAPAEAAPAAAAPEAQDVPEEAKSTSSVGEQQPSDVESEPEPVVQISTFERLKLFLAETNRFLGLYDDLVENKDKHKSVYLSAVNELRERLVTLLQRYILHTMVKEDFLYKHIVCCGGEDSEAMNTEEFDEHYEEVHSEADKAVSLPELDEIRAYSTEVKTYIDLGKAMNNDLIFSLKRLLRKSNSVLAGHLG</sequence>
<evidence type="ECO:0000313" key="3">
    <source>
        <dbReference type="Proteomes" id="UP000075885"/>
    </source>
</evidence>
<dbReference type="VEuPathDB" id="VectorBase:AEPI015264"/>
<evidence type="ECO:0000256" key="1">
    <source>
        <dbReference type="SAM" id="MobiDB-lite"/>
    </source>
</evidence>
<feature type="compositionally biased region" description="Polar residues" evidence="1">
    <location>
        <begin position="38"/>
        <end position="49"/>
    </location>
</feature>
<dbReference type="EnsemblMetazoa" id="AEPI015264-RA">
    <property type="protein sequence ID" value="AEPI015264-PA"/>
    <property type="gene ID" value="AEPI015264"/>
</dbReference>
<proteinExistence type="predicted"/>
<reference evidence="3" key="1">
    <citation type="submission" date="2013-03" db="EMBL/GenBank/DDBJ databases">
        <title>The Genome Sequence of Anopheles epiroticus epiroticus2.</title>
        <authorList>
            <consortium name="The Broad Institute Genomics Platform"/>
            <person name="Neafsey D.E."/>
            <person name="Howell P."/>
            <person name="Walker B."/>
            <person name="Young S.K."/>
            <person name="Zeng Q."/>
            <person name="Gargeya S."/>
            <person name="Fitzgerald M."/>
            <person name="Haas B."/>
            <person name="Abouelleil A."/>
            <person name="Allen A.W."/>
            <person name="Alvarado L."/>
            <person name="Arachchi H.M."/>
            <person name="Berlin A.M."/>
            <person name="Chapman S.B."/>
            <person name="Gainer-Dewar J."/>
            <person name="Goldberg J."/>
            <person name="Griggs A."/>
            <person name="Gujja S."/>
            <person name="Hansen M."/>
            <person name="Howarth C."/>
            <person name="Imamovic A."/>
            <person name="Ireland A."/>
            <person name="Larimer J."/>
            <person name="McCowan C."/>
            <person name="Murphy C."/>
            <person name="Pearson M."/>
            <person name="Poon T.W."/>
            <person name="Priest M."/>
            <person name="Roberts A."/>
            <person name="Saif S."/>
            <person name="Shea T."/>
            <person name="Sisk P."/>
            <person name="Sykes S."/>
            <person name="Wortman J."/>
            <person name="Nusbaum C."/>
            <person name="Birren B."/>
        </authorList>
    </citation>
    <scope>NUCLEOTIDE SEQUENCE [LARGE SCALE GENOMIC DNA]</scope>
    <source>
        <strain evidence="3">Epiroticus2</strain>
    </source>
</reference>
<dbReference type="Proteomes" id="UP000075885">
    <property type="component" value="Unassembled WGS sequence"/>
</dbReference>
<organism evidence="2 3">
    <name type="scientific">Anopheles epiroticus</name>
    <dbReference type="NCBI Taxonomy" id="199890"/>
    <lineage>
        <taxon>Eukaryota</taxon>
        <taxon>Metazoa</taxon>
        <taxon>Ecdysozoa</taxon>
        <taxon>Arthropoda</taxon>
        <taxon>Hexapoda</taxon>
        <taxon>Insecta</taxon>
        <taxon>Pterygota</taxon>
        <taxon>Neoptera</taxon>
        <taxon>Endopterygota</taxon>
        <taxon>Diptera</taxon>
        <taxon>Nematocera</taxon>
        <taxon>Culicoidea</taxon>
        <taxon>Culicidae</taxon>
        <taxon>Anophelinae</taxon>
        <taxon>Anopheles</taxon>
    </lineage>
</organism>
<accession>A0A240PPP0</accession>
<name>A0A240PPP0_9DIPT</name>
<keyword evidence="3" id="KW-1185">Reference proteome</keyword>
<dbReference type="AlphaFoldDB" id="A0A240PPP0"/>
<evidence type="ECO:0000313" key="2">
    <source>
        <dbReference type="EnsemblMetazoa" id="AEPI015264-PA"/>
    </source>
</evidence>
<feature type="compositionally biased region" description="Low complexity" evidence="1">
    <location>
        <begin position="8"/>
        <end position="30"/>
    </location>
</feature>
<feature type="region of interest" description="Disordered" evidence="1">
    <location>
        <begin position="1"/>
        <end position="56"/>
    </location>
</feature>
<protein>
    <submittedName>
        <fullName evidence="2">Uncharacterized protein</fullName>
    </submittedName>
</protein>